<dbReference type="PANTHER" id="PTHR33799:SF1">
    <property type="entry name" value="PTS SYSTEM MANNOSE-SPECIFIC EIIAB COMPONENT-RELATED"/>
    <property type="match status" value="1"/>
</dbReference>
<dbReference type="EMBL" id="QUMS01000001">
    <property type="protein sequence ID" value="REG11845.1"/>
    <property type="molecule type" value="Genomic_DNA"/>
</dbReference>
<dbReference type="InterPro" id="IPR004701">
    <property type="entry name" value="PTS_EIIA_man-typ"/>
</dbReference>
<dbReference type="Pfam" id="PF03610">
    <property type="entry name" value="EIIA-man"/>
    <property type="match status" value="1"/>
</dbReference>
<dbReference type="OrthoDB" id="9799827at2"/>
<keyword evidence="6" id="KW-0598">Phosphotransferase system</keyword>
<evidence type="ECO:0000256" key="4">
    <source>
        <dbReference type="ARBA" id="ARBA00022597"/>
    </source>
</evidence>
<dbReference type="GO" id="GO:0016020">
    <property type="term" value="C:membrane"/>
    <property type="evidence" value="ECO:0007669"/>
    <property type="project" value="InterPro"/>
</dbReference>
<gene>
    <name evidence="9" type="ORF">DFR64_1739</name>
</gene>
<keyword evidence="7" id="KW-0418">Kinase</keyword>
<comment type="subcellular location">
    <subcellularLocation>
        <location evidence="1">Cytoplasm</location>
    </subcellularLocation>
</comment>
<dbReference type="Gene3D" id="3.40.50.510">
    <property type="entry name" value="Phosphotransferase system, mannose-type IIA component"/>
    <property type="match status" value="1"/>
</dbReference>
<dbReference type="GO" id="GO:0005737">
    <property type="term" value="C:cytoplasm"/>
    <property type="evidence" value="ECO:0007669"/>
    <property type="project" value="UniProtKB-SubCell"/>
</dbReference>
<dbReference type="CDD" id="cd00006">
    <property type="entry name" value="PTS_IIA_man"/>
    <property type="match status" value="1"/>
</dbReference>
<keyword evidence="2" id="KW-0813">Transport</keyword>
<evidence type="ECO:0000256" key="2">
    <source>
        <dbReference type="ARBA" id="ARBA00022448"/>
    </source>
</evidence>
<keyword evidence="4" id="KW-0762">Sugar transport</keyword>
<feature type="domain" description="PTS EIIA type-4" evidence="8">
    <location>
        <begin position="1"/>
        <end position="125"/>
    </location>
</feature>
<accession>A0A3E0AJN5</accession>
<evidence type="ECO:0000256" key="7">
    <source>
        <dbReference type="ARBA" id="ARBA00022777"/>
    </source>
</evidence>
<evidence type="ECO:0000313" key="10">
    <source>
        <dbReference type="Proteomes" id="UP000256388"/>
    </source>
</evidence>
<dbReference type="InterPro" id="IPR036662">
    <property type="entry name" value="PTS_EIIA_man-typ_sf"/>
</dbReference>
<proteinExistence type="predicted"/>
<dbReference type="SUPFAM" id="SSF53062">
    <property type="entry name" value="PTS system fructose IIA component-like"/>
    <property type="match status" value="1"/>
</dbReference>
<dbReference type="PANTHER" id="PTHR33799">
    <property type="entry name" value="PTS PERMEASE-RELATED-RELATED"/>
    <property type="match status" value="1"/>
</dbReference>
<sequence length="135" mass="14900">MVGIIIISHGRFASGLLDAVSMITGEQKQIQAIAFNESQSPEDLKKNVEDSLSLIDMGEGVLIFTDLFGATPFNVAMRIYMESNRKIEVIAGVNLPIVLEAVLCREKEDLGSIYKYVLDVGVDSIKTIPKEIRKK</sequence>
<name>A0A3E0AJN5_9CHLR</name>
<keyword evidence="10" id="KW-1185">Reference proteome</keyword>
<dbReference type="GO" id="GO:0016301">
    <property type="term" value="F:kinase activity"/>
    <property type="evidence" value="ECO:0007669"/>
    <property type="project" value="UniProtKB-KW"/>
</dbReference>
<dbReference type="PROSITE" id="PS51096">
    <property type="entry name" value="PTS_EIIA_TYPE_4"/>
    <property type="match status" value="1"/>
</dbReference>
<dbReference type="InterPro" id="IPR033887">
    <property type="entry name" value="PTS_IIA_man"/>
</dbReference>
<evidence type="ECO:0000313" key="9">
    <source>
        <dbReference type="EMBL" id="REG11845.1"/>
    </source>
</evidence>
<protein>
    <submittedName>
        <fullName evidence="9">PTS system mannose-specific IIA component</fullName>
    </submittedName>
</protein>
<dbReference type="AlphaFoldDB" id="A0A3E0AJN5"/>
<evidence type="ECO:0000259" key="8">
    <source>
        <dbReference type="PROSITE" id="PS51096"/>
    </source>
</evidence>
<reference evidence="9 10" key="1">
    <citation type="submission" date="2018-08" db="EMBL/GenBank/DDBJ databases">
        <title>Genomic Encyclopedia of Type Strains, Phase IV (KMG-IV): sequencing the most valuable type-strain genomes for metagenomic binning, comparative biology and taxonomic classification.</title>
        <authorList>
            <person name="Goeker M."/>
        </authorList>
    </citation>
    <scope>NUCLEOTIDE SEQUENCE [LARGE SCALE GENOMIC DNA]</scope>
    <source>
        <strain evidence="9 10">DSM 23923</strain>
    </source>
</reference>
<evidence type="ECO:0000256" key="1">
    <source>
        <dbReference type="ARBA" id="ARBA00004496"/>
    </source>
</evidence>
<keyword evidence="5" id="KW-0808">Transferase</keyword>
<dbReference type="Proteomes" id="UP000256388">
    <property type="component" value="Unassembled WGS sequence"/>
</dbReference>
<organism evidence="9 10">
    <name type="scientific">Pelolinea submarina</name>
    <dbReference type="NCBI Taxonomy" id="913107"/>
    <lineage>
        <taxon>Bacteria</taxon>
        <taxon>Bacillati</taxon>
        <taxon>Chloroflexota</taxon>
        <taxon>Anaerolineae</taxon>
        <taxon>Anaerolineales</taxon>
        <taxon>Anaerolineaceae</taxon>
        <taxon>Pelolinea</taxon>
    </lineage>
</organism>
<dbReference type="GO" id="GO:0009401">
    <property type="term" value="P:phosphoenolpyruvate-dependent sugar phosphotransferase system"/>
    <property type="evidence" value="ECO:0007669"/>
    <property type="project" value="UniProtKB-KW"/>
</dbReference>
<evidence type="ECO:0000256" key="3">
    <source>
        <dbReference type="ARBA" id="ARBA00022490"/>
    </source>
</evidence>
<keyword evidence="3" id="KW-0963">Cytoplasm</keyword>
<dbReference type="RefSeq" id="WP_116224958.1">
    <property type="nucleotide sequence ID" value="NZ_AP018437.1"/>
</dbReference>
<evidence type="ECO:0000256" key="5">
    <source>
        <dbReference type="ARBA" id="ARBA00022679"/>
    </source>
</evidence>
<comment type="caution">
    <text evidence="9">The sequence shown here is derived from an EMBL/GenBank/DDBJ whole genome shotgun (WGS) entry which is preliminary data.</text>
</comment>
<evidence type="ECO:0000256" key="6">
    <source>
        <dbReference type="ARBA" id="ARBA00022683"/>
    </source>
</evidence>
<dbReference type="InterPro" id="IPR051471">
    <property type="entry name" value="Bacterial_PTS_sugar_comp"/>
</dbReference>